<comment type="caution">
    <text evidence="7">The sequence shown here is derived from an EMBL/GenBank/DDBJ whole genome shotgun (WGS) entry which is preliminary data.</text>
</comment>
<evidence type="ECO:0000313" key="8">
    <source>
        <dbReference type="Proteomes" id="UP000636010"/>
    </source>
</evidence>
<dbReference type="CDD" id="cd01115">
    <property type="entry name" value="SLC13_permease"/>
    <property type="match status" value="1"/>
</dbReference>
<feature type="transmembrane region" description="Helical" evidence="6">
    <location>
        <begin position="459"/>
        <end position="479"/>
    </location>
</feature>
<organism evidence="7 8">
    <name type="scientific">Marivirga lumbricoides</name>
    <dbReference type="NCBI Taxonomy" id="1046115"/>
    <lineage>
        <taxon>Bacteria</taxon>
        <taxon>Pseudomonadati</taxon>
        <taxon>Bacteroidota</taxon>
        <taxon>Cytophagia</taxon>
        <taxon>Cytophagales</taxon>
        <taxon>Marivirgaceae</taxon>
        <taxon>Marivirga</taxon>
    </lineage>
</organism>
<name>A0ABQ1MC41_9BACT</name>
<protein>
    <submittedName>
        <fullName evidence="7">Sodium-dependent dicarboxylate transporter SdcS</fullName>
    </submittedName>
</protein>
<proteinExistence type="predicted"/>
<dbReference type="EMBL" id="BMEC01000007">
    <property type="protein sequence ID" value="GGC38001.1"/>
    <property type="molecule type" value="Genomic_DNA"/>
</dbReference>
<feature type="transmembrane region" description="Helical" evidence="6">
    <location>
        <begin position="397"/>
        <end position="414"/>
    </location>
</feature>
<keyword evidence="3 6" id="KW-0812">Transmembrane</keyword>
<feature type="transmembrane region" description="Helical" evidence="6">
    <location>
        <begin position="149"/>
        <end position="164"/>
    </location>
</feature>
<dbReference type="PANTHER" id="PTHR10283">
    <property type="entry name" value="SOLUTE CARRIER FAMILY 13 MEMBER"/>
    <property type="match status" value="1"/>
</dbReference>
<feature type="transmembrane region" description="Helical" evidence="6">
    <location>
        <begin position="86"/>
        <end position="104"/>
    </location>
</feature>
<evidence type="ECO:0000256" key="5">
    <source>
        <dbReference type="ARBA" id="ARBA00023136"/>
    </source>
</evidence>
<dbReference type="InterPro" id="IPR001898">
    <property type="entry name" value="SLC13A/DASS"/>
</dbReference>
<dbReference type="PROSITE" id="PS01271">
    <property type="entry name" value="NA_SULFATE"/>
    <property type="match status" value="1"/>
</dbReference>
<keyword evidence="8" id="KW-1185">Reference proteome</keyword>
<evidence type="ECO:0000256" key="1">
    <source>
        <dbReference type="ARBA" id="ARBA00004141"/>
    </source>
</evidence>
<evidence type="ECO:0000256" key="4">
    <source>
        <dbReference type="ARBA" id="ARBA00022989"/>
    </source>
</evidence>
<feature type="transmembrane region" description="Helical" evidence="6">
    <location>
        <begin position="176"/>
        <end position="199"/>
    </location>
</feature>
<feature type="transmembrane region" description="Helical" evidence="6">
    <location>
        <begin position="42"/>
        <end position="66"/>
    </location>
</feature>
<dbReference type="PANTHER" id="PTHR10283:SF82">
    <property type="entry name" value="SOLUTE CARRIER FAMILY 13 MEMBER 2"/>
    <property type="match status" value="1"/>
</dbReference>
<feature type="transmembrane region" description="Helical" evidence="6">
    <location>
        <begin position="374"/>
        <end position="390"/>
    </location>
</feature>
<comment type="subcellular location">
    <subcellularLocation>
        <location evidence="1">Membrane</location>
        <topology evidence="1">Multi-pass membrane protein</topology>
    </subcellularLocation>
</comment>
<dbReference type="InterPro" id="IPR031312">
    <property type="entry name" value="Na/sul_symport_CS"/>
</dbReference>
<keyword evidence="2" id="KW-0813">Transport</keyword>
<feature type="transmembrane region" description="Helical" evidence="6">
    <location>
        <begin position="337"/>
        <end position="354"/>
    </location>
</feature>
<evidence type="ECO:0000256" key="6">
    <source>
        <dbReference type="SAM" id="Phobius"/>
    </source>
</evidence>
<feature type="transmembrane region" description="Helical" evidence="6">
    <location>
        <begin position="219"/>
        <end position="241"/>
    </location>
</feature>
<reference evidence="8" key="1">
    <citation type="journal article" date="2019" name="Int. J. Syst. Evol. Microbiol.">
        <title>The Global Catalogue of Microorganisms (GCM) 10K type strain sequencing project: providing services to taxonomists for standard genome sequencing and annotation.</title>
        <authorList>
            <consortium name="The Broad Institute Genomics Platform"/>
            <consortium name="The Broad Institute Genome Sequencing Center for Infectious Disease"/>
            <person name="Wu L."/>
            <person name="Ma J."/>
        </authorList>
    </citation>
    <scope>NUCLEOTIDE SEQUENCE [LARGE SCALE GENOMIC DNA]</scope>
    <source>
        <strain evidence="8">CGMCC 1.10832</strain>
    </source>
</reference>
<keyword evidence="4 6" id="KW-1133">Transmembrane helix</keyword>
<feature type="transmembrane region" description="Helical" evidence="6">
    <location>
        <begin position="12"/>
        <end position="30"/>
    </location>
</feature>
<evidence type="ECO:0000313" key="7">
    <source>
        <dbReference type="EMBL" id="GGC38001.1"/>
    </source>
</evidence>
<keyword evidence="5 6" id="KW-0472">Membrane</keyword>
<dbReference type="Proteomes" id="UP000636010">
    <property type="component" value="Unassembled WGS sequence"/>
</dbReference>
<dbReference type="Pfam" id="PF00939">
    <property type="entry name" value="Na_sulph_symp"/>
    <property type="match status" value="1"/>
</dbReference>
<gene>
    <name evidence="7" type="primary">sdcS</name>
    <name evidence="7" type="ORF">GCM10011506_24220</name>
</gene>
<evidence type="ECO:0000256" key="3">
    <source>
        <dbReference type="ARBA" id="ARBA00022692"/>
    </source>
</evidence>
<dbReference type="NCBIfam" id="TIGR00785">
    <property type="entry name" value="dass"/>
    <property type="match status" value="1"/>
</dbReference>
<evidence type="ECO:0000256" key="2">
    <source>
        <dbReference type="ARBA" id="ARBA00022448"/>
    </source>
</evidence>
<accession>A0ABQ1MC41</accession>
<sequence length="483" mass="52635">MKNNASSTFSYKILALVAGPLLFTLIQLSNPQFWFAETGWDVFSVALWMVVWWIFEAIPIFATALLPMVLLPTMDVFKLSEATAPYASPIIFLFMGGFMLALALEKHQLHRRIALNLIKLTGTKANGIIMGFMLATAVLSMWISNTATAVMMLPIALSVVRLLDRNEQTFSGFAKFKTALFLSIAYAANVGGMATIIGTPPNVVLVGLVKNILDREISFAGWLIIGLPVVSIMLVLVYLMLTRVLFRHGIGKLDQAEDFIEAELKVLGGWTKEQNCVAFIFSLTAICWIAKSQINSLIGFDLLNDTVTAMSGGLATFIVPLNRKGKMLMSWESMKELPWGILILFGGGMALAKAMEEAGFVDQIGVAISQYDQMPVWVLLLILTGLALFLTELMSNVALTTIAIPMVISIAEGLSVEPLLLAIPVAMATSCAFMMPISTPPNAIVFSSGYISIKQMVRAGFVLNLIAILILFLAGLYLAPLVF</sequence>
<dbReference type="RefSeq" id="WP_188463720.1">
    <property type="nucleotide sequence ID" value="NZ_BAABHU010000007.1"/>
</dbReference>